<feature type="compositionally biased region" description="Basic and acidic residues" evidence="1">
    <location>
        <begin position="16"/>
        <end position="27"/>
    </location>
</feature>
<feature type="compositionally biased region" description="Polar residues" evidence="1">
    <location>
        <begin position="1"/>
        <end position="10"/>
    </location>
</feature>
<name>A0A2N1M8D2_9GLOM</name>
<proteinExistence type="predicted"/>
<evidence type="ECO:0000256" key="1">
    <source>
        <dbReference type="SAM" id="MobiDB-lite"/>
    </source>
</evidence>
<sequence length="176" mass="19511">MTNKSANKAGSNLKGDPAKRKDKRNNNNKDSGSDVLNSDIEQTNNKNNPSKCTRTLSENSIEEDFITDSAADAGGSNTTPPQQNNTDNFSQRYCCAFCTWFCHVWRDYQAAAVPNASPEFVKKYPTNRALIDAVNNLLLETYHSYTGCAHISGSSDSKRLVIHFNSTKERDACFSL</sequence>
<dbReference type="EMBL" id="LLXL01004016">
    <property type="protein sequence ID" value="PKK57872.1"/>
    <property type="molecule type" value="Genomic_DNA"/>
</dbReference>
<dbReference type="AlphaFoldDB" id="A0A2N1M8D2"/>
<comment type="caution">
    <text evidence="2">The sequence shown here is derived from an EMBL/GenBank/DDBJ whole genome shotgun (WGS) entry which is preliminary data.</text>
</comment>
<evidence type="ECO:0000313" key="2">
    <source>
        <dbReference type="EMBL" id="PKK57872.1"/>
    </source>
</evidence>
<dbReference type="VEuPathDB" id="FungiDB:RhiirFUN_009281"/>
<reference evidence="2 3" key="2">
    <citation type="submission" date="2017-10" db="EMBL/GenBank/DDBJ databases">
        <title>Extensive intraspecific genome diversity in a model arbuscular mycorrhizal fungus.</title>
        <authorList>
            <person name="Chen E.C.H."/>
            <person name="Morin E."/>
            <person name="Baudet D."/>
            <person name="Noel J."/>
            <person name="Ndikumana S."/>
            <person name="Charron P."/>
            <person name="St-Onge C."/>
            <person name="Giorgi J."/>
            <person name="Grigoriev I.V."/>
            <person name="Roux C."/>
            <person name="Martin F.M."/>
            <person name="Corradi N."/>
        </authorList>
    </citation>
    <scope>NUCLEOTIDE SEQUENCE [LARGE SCALE GENOMIC DNA]</scope>
    <source>
        <strain evidence="2 3">C2</strain>
    </source>
</reference>
<gene>
    <name evidence="2" type="ORF">RhiirC2_797251</name>
</gene>
<feature type="compositionally biased region" description="Polar residues" evidence="1">
    <location>
        <begin position="34"/>
        <end position="54"/>
    </location>
</feature>
<reference evidence="2 3" key="1">
    <citation type="submission" date="2016-04" db="EMBL/GenBank/DDBJ databases">
        <title>Genome analyses suggest a sexual origin of heterokaryosis in a supposedly ancient asexual fungus.</title>
        <authorList>
            <person name="Ropars J."/>
            <person name="Sedzielewska K."/>
            <person name="Noel J."/>
            <person name="Charron P."/>
            <person name="Farinelli L."/>
            <person name="Marton T."/>
            <person name="Kruger M."/>
            <person name="Pelin A."/>
            <person name="Brachmann A."/>
            <person name="Corradi N."/>
        </authorList>
    </citation>
    <scope>NUCLEOTIDE SEQUENCE [LARGE SCALE GENOMIC DNA]</scope>
    <source>
        <strain evidence="2 3">C2</strain>
    </source>
</reference>
<dbReference type="VEuPathDB" id="FungiDB:RhiirA1_480242"/>
<evidence type="ECO:0000313" key="3">
    <source>
        <dbReference type="Proteomes" id="UP000233469"/>
    </source>
</evidence>
<organism evidence="2 3">
    <name type="scientific">Rhizophagus irregularis</name>
    <dbReference type="NCBI Taxonomy" id="588596"/>
    <lineage>
        <taxon>Eukaryota</taxon>
        <taxon>Fungi</taxon>
        <taxon>Fungi incertae sedis</taxon>
        <taxon>Mucoromycota</taxon>
        <taxon>Glomeromycotina</taxon>
        <taxon>Glomeromycetes</taxon>
        <taxon>Glomerales</taxon>
        <taxon>Glomeraceae</taxon>
        <taxon>Rhizophagus</taxon>
    </lineage>
</organism>
<protein>
    <submittedName>
        <fullName evidence="2">Uncharacterized protein</fullName>
    </submittedName>
</protein>
<dbReference type="Proteomes" id="UP000233469">
    <property type="component" value="Unassembled WGS sequence"/>
</dbReference>
<feature type="region of interest" description="Disordered" evidence="1">
    <location>
        <begin position="1"/>
        <end position="54"/>
    </location>
</feature>
<accession>A0A2N1M8D2</accession>